<dbReference type="EMBL" id="CP010897">
    <property type="protein sequence ID" value="AJP55907.1"/>
    <property type="molecule type" value="Genomic_DNA"/>
</dbReference>
<reference evidence="2" key="1">
    <citation type="submission" date="2015-02" db="EMBL/GenBank/DDBJ databases">
        <title>Complete Genome Sequencing of Pandoraea vervacti NS15 sp. nov.</title>
        <authorList>
            <person name="Chan K.-G."/>
        </authorList>
    </citation>
    <scope>NUCLEOTIDE SEQUENCE [LARGE SCALE GENOMIC DNA]</scope>
    <source>
        <strain evidence="2">NS15</strain>
    </source>
</reference>
<evidence type="ECO:0000313" key="1">
    <source>
        <dbReference type="EMBL" id="AJP55907.1"/>
    </source>
</evidence>
<dbReference type="Proteomes" id="UP000035085">
    <property type="component" value="Chromosome"/>
</dbReference>
<gene>
    <name evidence="1" type="ORF">UC34_00695</name>
</gene>
<name>A0ABN4FKC0_9BURK</name>
<sequence>MRVPPSVSGDFWALSPQESEAGVAHFDYVRRDIETSRLDSSVGFILADRPSAAGNGQPYELLCGCPPPGSIGGPPCDDCPGQLNRVGVSPWDTAAPEALAVQAIFYDVGNGGQLSTALEYQRGYYDRSKRWLPVLRVAFGPQGTTAFGYDERDQLDYGFTTVENLNTRYADTRHVCPDGRAGYACDGVVIRVTGWGTTFHSWNPSPGSVASNGVPFSYIRADAHVDRLYWHTNDAGMILREFGAPTEHPSIMRCIYAEDTGTGARDRCYDDYPQLCNAMGITSIAAYIAHHKPYVHCAFDIDPASFQLSLDVRPRIPPGHPWPWNEAIVALWPQDVPLQIGIEAFFYMNGEVGGAQFVQRDYMAITGHFMPIVSVDLKAANGRIFTYDPAVQSFSLMPAEGLPPVPMNPRDIPE</sequence>
<protein>
    <submittedName>
        <fullName evidence="1">Uncharacterized protein</fullName>
    </submittedName>
</protein>
<keyword evidence="2" id="KW-1185">Reference proteome</keyword>
<evidence type="ECO:0000313" key="2">
    <source>
        <dbReference type="Proteomes" id="UP000035085"/>
    </source>
</evidence>
<organism evidence="1 2">
    <name type="scientific">Pandoraea vervacti</name>
    <dbReference type="NCBI Taxonomy" id="656178"/>
    <lineage>
        <taxon>Bacteria</taxon>
        <taxon>Pseudomonadati</taxon>
        <taxon>Pseudomonadota</taxon>
        <taxon>Betaproteobacteria</taxon>
        <taxon>Burkholderiales</taxon>
        <taxon>Burkholderiaceae</taxon>
        <taxon>Pandoraea</taxon>
    </lineage>
</organism>
<proteinExistence type="predicted"/>
<accession>A0ABN4FKC0</accession>